<keyword evidence="2" id="KW-0378">Hydrolase</keyword>
<dbReference type="GO" id="GO:0016787">
    <property type="term" value="F:hydrolase activity"/>
    <property type="evidence" value="ECO:0007669"/>
    <property type="project" value="UniProtKB-KW"/>
</dbReference>
<dbReference type="InterPro" id="IPR036514">
    <property type="entry name" value="SGNH_hydro_sf"/>
</dbReference>
<evidence type="ECO:0000313" key="2">
    <source>
        <dbReference type="EMBL" id="HIY60144.1"/>
    </source>
</evidence>
<gene>
    <name evidence="2" type="ORF">H9831_05620</name>
</gene>
<dbReference type="AlphaFoldDB" id="A0A9D2C6R9"/>
<dbReference type="InterPro" id="IPR051532">
    <property type="entry name" value="Ester_Hydrolysis_Enzymes"/>
</dbReference>
<evidence type="ECO:0000259" key="1">
    <source>
        <dbReference type="Pfam" id="PF13472"/>
    </source>
</evidence>
<proteinExistence type="predicted"/>
<dbReference type="SUPFAM" id="SSF52266">
    <property type="entry name" value="SGNH hydrolase"/>
    <property type="match status" value="1"/>
</dbReference>
<name>A0A9D2C6R9_9FIRM</name>
<dbReference type="Pfam" id="PF13472">
    <property type="entry name" value="Lipase_GDSL_2"/>
    <property type="match status" value="1"/>
</dbReference>
<organism evidence="2 3">
    <name type="scientific">Candidatus Eisenbergiella pullistercoris</name>
    <dbReference type="NCBI Taxonomy" id="2838555"/>
    <lineage>
        <taxon>Bacteria</taxon>
        <taxon>Bacillati</taxon>
        <taxon>Bacillota</taxon>
        <taxon>Clostridia</taxon>
        <taxon>Lachnospirales</taxon>
        <taxon>Lachnospiraceae</taxon>
        <taxon>Eisenbergiella</taxon>
    </lineage>
</organism>
<dbReference type="EMBL" id="DXDD01000072">
    <property type="protein sequence ID" value="HIY60144.1"/>
    <property type="molecule type" value="Genomic_DNA"/>
</dbReference>
<feature type="domain" description="SGNH hydrolase-type esterase" evidence="1">
    <location>
        <begin position="18"/>
        <end position="247"/>
    </location>
</feature>
<reference evidence="2" key="2">
    <citation type="submission" date="2021-04" db="EMBL/GenBank/DDBJ databases">
        <authorList>
            <person name="Gilroy R."/>
        </authorList>
    </citation>
    <scope>NUCLEOTIDE SEQUENCE</scope>
    <source>
        <strain evidence="2">ChiSxjej3B15-24422</strain>
    </source>
</reference>
<dbReference type="Proteomes" id="UP000824007">
    <property type="component" value="Unassembled WGS sequence"/>
</dbReference>
<dbReference type="PANTHER" id="PTHR30383">
    <property type="entry name" value="THIOESTERASE 1/PROTEASE 1/LYSOPHOSPHOLIPASE L1"/>
    <property type="match status" value="1"/>
</dbReference>
<dbReference type="CDD" id="cd00229">
    <property type="entry name" value="SGNH_hydrolase"/>
    <property type="match status" value="1"/>
</dbReference>
<evidence type="ECO:0000313" key="3">
    <source>
        <dbReference type="Proteomes" id="UP000824007"/>
    </source>
</evidence>
<accession>A0A9D2C6R9</accession>
<dbReference type="PANTHER" id="PTHR30383:SF29">
    <property type="entry name" value="SGNH HYDROLASE-TYPE ESTERASE DOMAIN-CONTAINING PROTEIN"/>
    <property type="match status" value="1"/>
</dbReference>
<protein>
    <submittedName>
        <fullName evidence="2">SGNH/GDSL hydrolase family protein</fullName>
    </submittedName>
</protein>
<comment type="caution">
    <text evidence="2">The sequence shown here is derived from an EMBL/GenBank/DDBJ whole genome shotgun (WGS) entry which is preliminary data.</text>
</comment>
<dbReference type="Gene3D" id="3.40.50.1110">
    <property type="entry name" value="SGNH hydrolase"/>
    <property type="match status" value="1"/>
</dbReference>
<reference evidence="2" key="1">
    <citation type="journal article" date="2021" name="PeerJ">
        <title>Extensive microbial diversity within the chicken gut microbiome revealed by metagenomics and culture.</title>
        <authorList>
            <person name="Gilroy R."/>
            <person name="Ravi A."/>
            <person name="Getino M."/>
            <person name="Pursley I."/>
            <person name="Horton D.L."/>
            <person name="Alikhan N.F."/>
            <person name="Baker D."/>
            <person name="Gharbi K."/>
            <person name="Hall N."/>
            <person name="Watson M."/>
            <person name="Adriaenssens E.M."/>
            <person name="Foster-Nyarko E."/>
            <person name="Jarju S."/>
            <person name="Secka A."/>
            <person name="Antonio M."/>
            <person name="Oren A."/>
            <person name="Chaudhuri R.R."/>
            <person name="La Ragione R."/>
            <person name="Hildebrand F."/>
            <person name="Pallen M.J."/>
        </authorList>
    </citation>
    <scope>NUCLEOTIDE SEQUENCE</scope>
    <source>
        <strain evidence="2">ChiSxjej3B15-24422</strain>
    </source>
</reference>
<dbReference type="InterPro" id="IPR013830">
    <property type="entry name" value="SGNH_hydro"/>
</dbReference>
<sequence>MNQKKSGNEGKKPLRWCAIGDSFTYLNDHPEETGYRVTEGYISRTRRKTGAFSVINLGKNGSATPDWLEEKFPEAELYTVLLGTNDWHRGVPLGTQEDFEAKKEGSILGNLSVILEHIRQAGPEGKIIVMNPVERGDFVYILDPLNHAHGSYAPDQGQMLCDIAEGIRNACESAGIPFLDLHGLSGFAPETAVRFKRVKTAEGYRELPWPAYIDVPVDYENDDYPYPPEAADYTYDGLHPSDKGNEAIACLLAEKIREVLQL</sequence>